<dbReference type="PANTHER" id="PTHR30348">
    <property type="entry name" value="UNCHARACTERIZED PROTEIN YECE"/>
    <property type="match status" value="1"/>
</dbReference>
<gene>
    <name evidence="1" type="ORF">SAMN06296241_0407</name>
</gene>
<evidence type="ECO:0000313" key="1">
    <source>
        <dbReference type="EMBL" id="SOC78888.1"/>
    </source>
</evidence>
<dbReference type="InterPro" id="IPR036520">
    <property type="entry name" value="UPF0759_sf"/>
</dbReference>
<dbReference type="Gene3D" id="3.20.20.410">
    <property type="entry name" value="Protein of unknown function UPF0759"/>
    <property type="match status" value="1"/>
</dbReference>
<dbReference type="AlphaFoldDB" id="A0A285X0S4"/>
<dbReference type="Proteomes" id="UP000219193">
    <property type="component" value="Unassembled WGS sequence"/>
</dbReference>
<protein>
    <submittedName>
        <fullName evidence="1">Uncharacterized conserved protein YecE, DUF72 family</fullName>
    </submittedName>
</protein>
<name>A0A285X0S4_9FLAO</name>
<dbReference type="RefSeq" id="WP_097054678.1">
    <property type="nucleotide sequence ID" value="NZ_OCMF01000001.1"/>
</dbReference>
<accession>A0A285X0S4</accession>
<dbReference type="PANTHER" id="PTHR30348:SF4">
    <property type="entry name" value="DUF72 DOMAIN-CONTAINING PROTEIN"/>
    <property type="match status" value="1"/>
</dbReference>
<dbReference type="EMBL" id="OCMF01000001">
    <property type="protein sequence ID" value="SOC78888.1"/>
    <property type="molecule type" value="Genomic_DNA"/>
</dbReference>
<dbReference type="InterPro" id="IPR002763">
    <property type="entry name" value="DUF72"/>
</dbReference>
<dbReference type="Pfam" id="PF01904">
    <property type="entry name" value="DUF72"/>
    <property type="match status" value="1"/>
</dbReference>
<dbReference type="SUPFAM" id="SSF117396">
    <property type="entry name" value="TM1631-like"/>
    <property type="match status" value="1"/>
</dbReference>
<organism evidence="1 2">
    <name type="scientific">Salinimicrobium sediminis</name>
    <dbReference type="NCBI Taxonomy" id="1343891"/>
    <lineage>
        <taxon>Bacteria</taxon>
        <taxon>Pseudomonadati</taxon>
        <taxon>Bacteroidota</taxon>
        <taxon>Flavobacteriia</taxon>
        <taxon>Flavobacteriales</taxon>
        <taxon>Flavobacteriaceae</taxon>
        <taxon>Salinimicrobium</taxon>
    </lineage>
</organism>
<sequence>MSDVSNLQHQLYSGLSGLQLPIPKYLFPPPFENASRLTYYASHFNSIEINSSFYKIPRASTVANWSNSVPENFRFTFKLWKEITHAKNLDFNKEDIIEFFESINAVNDKKGCLLIQFPPGIGRAYALQLDRLLSFIKESDPAQDWKIAVEFRNNSWYEEEIYELLDFHKATLVIHDIPKSATPLRDQKSSFLYLRFHGPTGNYRDSYSEDFLREYALLLNEWVEEGKSVYAYFNNTMGDAFDNLKMLNNFVKL</sequence>
<evidence type="ECO:0000313" key="2">
    <source>
        <dbReference type="Proteomes" id="UP000219193"/>
    </source>
</evidence>
<keyword evidence="2" id="KW-1185">Reference proteome</keyword>
<proteinExistence type="predicted"/>
<dbReference type="OrthoDB" id="9780310at2"/>
<reference evidence="2" key="1">
    <citation type="submission" date="2017-09" db="EMBL/GenBank/DDBJ databases">
        <authorList>
            <person name="Varghese N."/>
            <person name="Submissions S."/>
        </authorList>
    </citation>
    <scope>NUCLEOTIDE SEQUENCE [LARGE SCALE GENOMIC DNA]</scope>
    <source>
        <strain evidence="2">CGMCC 1.12641</strain>
    </source>
</reference>